<protein>
    <recommendedName>
        <fullName evidence="4">F-box domain-containing protein</fullName>
    </recommendedName>
</protein>
<organism evidence="2 3">
    <name type="scientific">Galerina marginata (strain CBS 339.88)</name>
    <dbReference type="NCBI Taxonomy" id="685588"/>
    <lineage>
        <taxon>Eukaryota</taxon>
        <taxon>Fungi</taxon>
        <taxon>Dikarya</taxon>
        <taxon>Basidiomycota</taxon>
        <taxon>Agaricomycotina</taxon>
        <taxon>Agaricomycetes</taxon>
        <taxon>Agaricomycetidae</taxon>
        <taxon>Agaricales</taxon>
        <taxon>Agaricineae</taxon>
        <taxon>Strophariaceae</taxon>
        <taxon>Galerina</taxon>
    </lineage>
</organism>
<feature type="region of interest" description="Disordered" evidence="1">
    <location>
        <begin position="328"/>
        <end position="358"/>
    </location>
</feature>
<accession>A0A067T0N1</accession>
<gene>
    <name evidence="2" type="ORF">GALMADRAFT_453238</name>
</gene>
<feature type="region of interest" description="Disordered" evidence="1">
    <location>
        <begin position="1"/>
        <end position="66"/>
    </location>
</feature>
<sequence>MPASSRPAALSKSKSQSSRPPATAGSTAAPSGNGSAKPILTPRSMRTRKTPTPAPHPHSYSQPINTNLNAHLRTDPINALSVLLKLLTSLPSRIGGCQYKLTQPEHALCLHLVGVLDPFVYHGVRALAPSSTSGSGPNMPPALLIQQPTEILDAILGHVDSKKDLLSVGLGCKRLWDVVFPRHWEYRVIRCKVSSVSVWNHLVKHKSLARNVRRLEIIDERAPSSSSSPTASSQNLGMLVPSGILQSDTDLETTDDEYSSLLSLHAKHERYFCAALARMTGLKELRWACNHSPVSITHPGVWNTLVRVSVGGLREMVVSDNLVFAPGLGAPGEESSSDSEESGESEPEEDGAGKKKLVPRIRSTALPAMESAVFRSTPHSYGAAKQPELKRIAAMLHQCVNLKNLEITYIAPRSLLSSGAGGVNAALGPGSSHTRPVADEFLLYSRWANLTTLTLTNLRCASPIAPSSFLGAHPGLEVLHMDMVVHHAHTAGGTGGLYLREGALPRLREVKASKEVINAILECPCPEVPGGRRPLEVVKGFKLSGNSHPASSSLNSSSSSSPTSHSSRSVADSVFLANLRQAGSGIRRVEMVGWHDMEDVRKVAGCLPHVQWLDVGRRLGGGGAAQRAASSSTSVLGPVTNMVEWTEVLATLPELATVHGVRFFYEVSNVAMTATSAAASGPSALPVCAPSSHLVVAAAAAATNSTNNTSWSGVTTPSSGPAASTREASALALTIATSSKTVHPTTSASSASMSMMERSRMRKNDEIAGVLAWKCKKLRRVDHWEEGGGKVVVLLRDEGGHGKEKEGKVRWEVRRVKQ</sequence>
<feature type="compositionally biased region" description="Low complexity" evidence="1">
    <location>
        <begin position="17"/>
        <end position="36"/>
    </location>
</feature>
<evidence type="ECO:0000313" key="2">
    <source>
        <dbReference type="EMBL" id="KDR76706.1"/>
    </source>
</evidence>
<dbReference type="STRING" id="685588.A0A067T0N1"/>
<proteinExistence type="predicted"/>
<reference evidence="3" key="1">
    <citation type="journal article" date="2014" name="Proc. Natl. Acad. Sci. U.S.A.">
        <title>Extensive sampling of basidiomycete genomes demonstrates inadequacy of the white-rot/brown-rot paradigm for wood decay fungi.</title>
        <authorList>
            <person name="Riley R."/>
            <person name="Salamov A.A."/>
            <person name="Brown D.W."/>
            <person name="Nagy L.G."/>
            <person name="Floudas D."/>
            <person name="Held B.W."/>
            <person name="Levasseur A."/>
            <person name="Lombard V."/>
            <person name="Morin E."/>
            <person name="Otillar R."/>
            <person name="Lindquist E.A."/>
            <person name="Sun H."/>
            <person name="LaButti K.M."/>
            <person name="Schmutz J."/>
            <person name="Jabbour D."/>
            <person name="Luo H."/>
            <person name="Baker S.E."/>
            <person name="Pisabarro A.G."/>
            <person name="Walton J.D."/>
            <person name="Blanchette R.A."/>
            <person name="Henrissat B."/>
            <person name="Martin F."/>
            <person name="Cullen D."/>
            <person name="Hibbett D.S."/>
            <person name="Grigoriev I.V."/>
        </authorList>
    </citation>
    <scope>NUCLEOTIDE SEQUENCE [LARGE SCALE GENOMIC DNA]</scope>
    <source>
        <strain evidence="3">CBS 339.88</strain>
    </source>
</reference>
<feature type="compositionally biased region" description="Acidic residues" evidence="1">
    <location>
        <begin position="335"/>
        <end position="350"/>
    </location>
</feature>
<evidence type="ECO:0000256" key="1">
    <source>
        <dbReference type="SAM" id="MobiDB-lite"/>
    </source>
</evidence>
<keyword evidence="3" id="KW-1185">Reference proteome</keyword>
<evidence type="ECO:0000313" key="3">
    <source>
        <dbReference type="Proteomes" id="UP000027222"/>
    </source>
</evidence>
<dbReference type="AlphaFoldDB" id="A0A067T0N1"/>
<feature type="region of interest" description="Disordered" evidence="1">
    <location>
        <begin position="546"/>
        <end position="567"/>
    </location>
</feature>
<name>A0A067T0N1_GALM3</name>
<dbReference type="Proteomes" id="UP000027222">
    <property type="component" value="Unassembled WGS sequence"/>
</dbReference>
<dbReference type="EMBL" id="KL142378">
    <property type="protein sequence ID" value="KDR76706.1"/>
    <property type="molecule type" value="Genomic_DNA"/>
</dbReference>
<dbReference type="HOGENOM" id="CLU_020218_0_0_1"/>
<evidence type="ECO:0008006" key="4">
    <source>
        <dbReference type="Google" id="ProtNLM"/>
    </source>
</evidence>
<dbReference type="OrthoDB" id="3270296at2759"/>